<sequence>MKVGLALSGGGARGIAHAGVIEALQENGIQIHQVSGTSAGALVGALFAKGISVEEIFDFFEKSNLFHPKKFAFRQAGFINSSVFTDHISLFIPDNSFESLHIPLTVTATDLNSGELKIFKTGELYLPILASAAFPGIFTPVEIENNTYVDGGVINNFPVDLLDNCDIKIGSYTNKVDFKSRKLKHSYDVAGRAYAINQYHQDKIKFHQCDVLIEPELYDYGLFSFKGLKDIFKIGYETALKAIDQSEILKQVL</sequence>
<dbReference type="RefSeq" id="WP_015362753.1">
    <property type="nucleotide sequence ID" value="NZ_QKZR01000002.1"/>
</dbReference>
<feature type="active site" description="Proton acceptor" evidence="4">
    <location>
        <position position="150"/>
    </location>
</feature>
<feature type="short sequence motif" description="DGA/G" evidence="4">
    <location>
        <begin position="150"/>
        <end position="152"/>
    </location>
</feature>
<feature type="domain" description="PNPLA" evidence="5">
    <location>
        <begin position="5"/>
        <end position="163"/>
    </location>
</feature>
<evidence type="ECO:0000256" key="4">
    <source>
        <dbReference type="PROSITE-ProRule" id="PRU01161"/>
    </source>
</evidence>
<dbReference type="CDD" id="cd07205">
    <property type="entry name" value="Pat_PNPLA6_PNPLA7_NTE1_like"/>
    <property type="match status" value="1"/>
</dbReference>
<evidence type="ECO:0000313" key="6">
    <source>
        <dbReference type="EMBL" id="PZX40791.1"/>
    </source>
</evidence>
<dbReference type="PANTHER" id="PTHR14226:SF29">
    <property type="entry name" value="NEUROPATHY TARGET ESTERASE SWS"/>
    <property type="match status" value="1"/>
</dbReference>
<dbReference type="Gene3D" id="3.40.1090.10">
    <property type="entry name" value="Cytosolic phospholipase A2 catalytic domain"/>
    <property type="match status" value="2"/>
</dbReference>
<name>A0ABX5PYG5_9FLAO</name>
<proteinExistence type="predicted"/>
<feature type="active site" description="Nucleophile" evidence="4">
    <location>
        <position position="38"/>
    </location>
</feature>
<dbReference type="Proteomes" id="UP000248584">
    <property type="component" value="Unassembled WGS sequence"/>
</dbReference>
<dbReference type="InterPro" id="IPR050301">
    <property type="entry name" value="NTE"/>
</dbReference>
<protein>
    <submittedName>
        <fullName evidence="6">NTE family protein</fullName>
    </submittedName>
</protein>
<dbReference type="PANTHER" id="PTHR14226">
    <property type="entry name" value="NEUROPATHY TARGET ESTERASE/SWISS CHEESE D.MELANOGASTER"/>
    <property type="match status" value="1"/>
</dbReference>
<dbReference type="SUPFAM" id="SSF52151">
    <property type="entry name" value="FabD/lysophospholipase-like"/>
    <property type="match status" value="1"/>
</dbReference>
<dbReference type="InterPro" id="IPR016035">
    <property type="entry name" value="Acyl_Trfase/lysoPLipase"/>
</dbReference>
<evidence type="ECO:0000256" key="1">
    <source>
        <dbReference type="ARBA" id="ARBA00022801"/>
    </source>
</evidence>
<dbReference type="EMBL" id="QKZR01000002">
    <property type="protein sequence ID" value="PZX40791.1"/>
    <property type="molecule type" value="Genomic_DNA"/>
</dbReference>
<keyword evidence="2 4" id="KW-0442">Lipid degradation</keyword>
<evidence type="ECO:0000256" key="3">
    <source>
        <dbReference type="ARBA" id="ARBA00023098"/>
    </source>
</evidence>
<organism evidence="6 7">
    <name type="scientific">Nonlabens dokdonensis</name>
    <dbReference type="NCBI Taxonomy" id="328515"/>
    <lineage>
        <taxon>Bacteria</taxon>
        <taxon>Pseudomonadati</taxon>
        <taxon>Bacteroidota</taxon>
        <taxon>Flavobacteriia</taxon>
        <taxon>Flavobacteriales</taxon>
        <taxon>Flavobacteriaceae</taxon>
        <taxon>Nonlabens</taxon>
    </lineage>
</organism>
<evidence type="ECO:0000256" key="2">
    <source>
        <dbReference type="ARBA" id="ARBA00022963"/>
    </source>
</evidence>
<keyword evidence="7" id="KW-1185">Reference proteome</keyword>
<feature type="short sequence motif" description="GXGXXG" evidence="4">
    <location>
        <begin position="9"/>
        <end position="14"/>
    </location>
</feature>
<keyword evidence="3 4" id="KW-0443">Lipid metabolism</keyword>
<keyword evidence="1 4" id="KW-0378">Hydrolase</keyword>
<accession>A0ABX5PYG5</accession>
<evidence type="ECO:0000313" key="7">
    <source>
        <dbReference type="Proteomes" id="UP000248584"/>
    </source>
</evidence>
<evidence type="ECO:0000259" key="5">
    <source>
        <dbReference type="PROSITE" id="PS51635"/>
    </source>
</evidence>
<comment type="caution">
    <text evidence="6">The sequence shown here is derived from an EMBL/GenBank/DDBJ whole genome shotgun (WGS) entry which is preliminary data.</text>
</comment>
<feature type="short sequence motif" description="GXSXG" evidence="4">
    <location>
        <begin position="36"/>
        <end position="40"/>
    </location>
</feature>
<dbReference type="PROSITE" id="PS51635">
    <property type="entry name" value="PNPLA"/>
    <property type="match status" value="1"/>
</dbReference>
<dbReference type="Pfam" id="PF01734">
    <property type="entry name" value="Patatin"/>
    <property type="match status" value="1"/>
</dbReference>
<gene>
    <name evidence="6" type="ORF">LX97_01563</name>
</gene>
<dbReference type="InterPro" id="IPR002641">
    <property type="entry name" value="PNPLA_dom"/>
</dbReference>
<reference evidence="6 7" key="1">
    <citation type="submission" date="2018-06" db="EMBL/GenBank/DDBJ databases">
        <title>Genomic Encyclopedia of Archaeal and Bacterial Type Strains, Phase II (KMG-II): from individual species to whole genera.</title>
        <authorList>
            <person name="Goeker M."/>
        </authorList>
    </citation>
    <scope>NUCLEOTIDE SEQUENCE [LARGE SCALE GENOMIC DNA]</scope>
    <source>
        <strain evidence="6 7">DSM 17205</strain>
    </source>
</reference>